<protein>
    <recommendedName>
        <fullName evidence="5">Secreted protein</fullName>
    </recommendedName>
</protein>
<feature type="signal peptide" evidence="2">
    <location>
        <begin position="1"/>
        <end position="31"/>
    </location>
</feature>
<evidence type="ECO:0000256" key="2">
    <source>
        <dbReference type="SAM" id="SignalP"/>
    </source>
</evidence>
<feature type="chain" id="PRO_5046427935" description="Secreted protein" evidence="2">
    <location>
        <begin position="32"/>
        <end position="351"/>
    </location>
</feature>
<feature type="region of interest" description="Disordered" evidence="1">
    <location>
        <begin position="328"/>
        <end position="351"/>
    </location>
</feature>
<feature type="region of interest" description="Disordered" evidence="1">
    <location>
        <begin position="190"/>
        <end position="226"/>
    </location>
</feature>
<reference evidence="3" key="1">
    <citation type="submission" date="2022-06" db="EMBL/GenBank/DDBJ databases">
        <title>Genome public.</title>
        <authorList>
            <person name="Sun Q."/>
        </authorList>
    </citation>
    <scope>NUCLEOTIDE SEQUENCE</scope>
    <source>
        <strain evidence="3">CWNU-1</strain>
    </source>
</reference>
<feature type="compositionally biased region" description="Low complexity" evidence="1">
    <location>
        <begin position="191"/>
        <end position="207"/>
    </location>
</feature>
<name>A0ABT0UM03_9ACTN</name>
<evidence type="ECO:0000313" key="3">
    <source>
        <dbReference type="EMBL" id="MCM2389652.1"/>
    </source>
</evidence>
<keyword evidence="2" id="KW-0732">Signal</keyword>
<dbReference type="RefSeq" id="WP_250919990.1">
    <property type="nucleotide sequence ID" value="NZ_JAMQAW010000011.1"/>
</dbReference>
<keyword evidence="4" id="KW-1185">Reference proteome</keyword>
<evidence type="ECO:0000256" key="1">
    <source>
        <dbReference type="SAM" id="MobiDB-lite"/>
    </source>
</evidence>
<evidence type="ECO:0000313" key="4">
    <source>
        <dbReference type="Proteomes" id="UP001431429"/>
    </source>
</evidence>
<evidence type="ECO:0008006" key="5">
    <source>
        <dbReference type="Google" id="ProtNLM"/>
    </source>
</evidence>
<sequence length="351" mass="36569">MSHRNLRGAFTAAVGSAAVLGLFGLGTPALAADGQPTTLNGTMAQPSVATGGFQTRAPDFWEGSGDLYGSGLAKHPRHLQAFDLNPATTGFLRQTLQNIKAGSVVTVRWDDSPNQYDAAAPATGRYNVSASGGATQELNTLPRTTVGTPWRFTNSYTFTAGTENPVLTFTSLDTGIYGAVVADVRIDQTSAAADTPNPAKPTTNTPDPSRPPIPSGDKPPVGNSNTCVPFSDGSLPTGCVEQTENQQAIDECPPGNASCVAKYATDGAATKQDTAYTAGLVDGIVNKDRYSSPQNAAQQMCGISTQHTSAYTQDQYEYVPGTWNCKGGLSNQDGEQIRPTPGGTLTQLPSS</sequence>
<gene>
    <name evidence="3" type="ORF">NBG84_15360</name>
</gene>
<accession>A0ABT0UM03</accession>
<organism evidence="3 4">
    <name type="scientific">Streptomyces albipurpureus</name>
    <dbReference type="NCBI Taxonomy" id="2897419"/>
    <lineage>
        <taxon>Bacteria</taxon>
        <taxon>Bacillati</taxon>
        <taxon>Actinomycetota</taxon>
        <taxon>Actinomycetes</taxon>
        <taxon>Kitasatosporales</taxon>
        <taxon>Streptomycetaceae</taxon>
        <taxon>Streptomyces</taxon>
    </lineage>
</organism>
<comment type="caution">
    <text evidence="3">The sequence shown here is derived from an EMBL/GenBank/DDBJ whole genome shotgun (WGS) entry which is preliminary data.</text>
</comment>
<proteinExistence type="predicted"/>
<dbReference type="EMBL" id="JAMQAW010000011">
    <property type="protein sequence ID" value="MCM2389652.1"/>
    <property type="molecule type" value="Genomic_DNA"/>
</dbReference>
<dbReference type="Proteomes" id="UP001431429">
    <property type="component" value="Unassembled WGS sequence"/>
</dbReference>